<comment type="similarity">
    <text evidence="3">Belongs to the FcoT family.</text>
</comment>
<dbReference type="RefSeq" id="WP_064024595.1">
    <property type="nucleotide sequence ID" value="NZ_LUUK01000024.1"/>
</dbReference>
<sequence length="181" mass="20636">MTSILELPEREALSLTDIDASFVKTVLTPYRESCRYLKKAYFQQQEDLGIQGMLMNGEFSIPESCYIDDTGHFNAVEYNICYNQIAYVHLGYCIKNGLIPELGDYDPDLFFEKQLSNFLIANLNSGFQSLINAKRFYGTFGIHTVKKTSRCVFLKTFCHFHDDEVGKSKGEVMLAILRPGP</sequence>
<accession>A0A177PC28</accession>
<dbReference type="GO" id="GO:0006629">
    <property type="term" value="P:lipid metabolic process"/>
    <property type="evidence" value="ECO:0007669"/>
    <property type="project" value="UniProtKB-KW"/>
</dbReference>
<organism evidence="8 9">
    <name type="scientific">Methylomonas koyamae</name>
    <dbReference type="NCBI Taxonomy" id="702114"/>
    <lineage>
        <taxon>Bacteria</taxon>
        <taxon>Pseudomonadati</taxon>
        <taxon>Pseudomonadota</taxon>
        <taxon>Gammaproteobacteria</taxon>
        <taxon>Methylococcales</taxon>
        <taxon>Methylococcaceae</taxon>
        <taxon>Methylomonas</taxon>
    </lineage>
</organism>
<evidence type="ECO:0000256" key="5">
    <source>
        <dbReference type="ARBA" id="ARBA00035169"/>
    </source>
</evidence>
<dbReference type="GO" id="GO:0016829">
    <property type="term" value="F:lyase activity"/>
    <property type="evidence" value="ECO:0007669"/>
    <property type="project" value="UniProtKB-KW"/>
</dbReference>
<evidence type="ECO:0000256" key="2">
    <source>
        <dbReference type="ARBA" id="ARBA00023239"/>
    </source>
</evidence>
<dbReference type="EMBL" id="LUUK01000024">
    <property type="protein sequence ID" value="OAI26989.1"/>
    <property type="molecule type" value="Genomic_DNA"/>
</dbReference>
<evidence type="ECO:0000256" key="1">
    <source>
        <dbReference type="ARBA" id="ARBA00023098"/>
    </source>
</evidence>
<name>A0A177PC28_9GAMM</name>
<keyword evidence="9" id="KW-1185">Reference proteome</keyword>
<evidence type="ECO:0000256" key="7">
    <source>
        <dbReference type="ARBA" id="ARBA00048742"/>
    </source>
</evidence>
<dbReference type="Proteomes" id="UP000077628">
    <property type="component" value="Unassembled WGS sequence"/>
</dbReference>
<dbReference type="Gene3D" id="3.10.129.30">
    <property type="entry name" value="Rv0098, thioesterase-like hot dog domain"/>
    <property type="match status" value="1"/>
</dbReference>
<keyword evidence="1" id="KW-0443">Lipid metabolism</keyword>
<comment type="caution">
    <text evidence="8">The sequence shown here is derived from an EMBL/GenBank/DDBJ whole genome shotgun (WGS) entry which is preliminary data.</text>
</comment>
<protein>
    <recommendedName>
        <fullName evidence="5">(2E)-enoyl-[ACP] glycyltransferase</fullName>
        <ecNumber evidence="4">4.3.2.11</ecNumber>
    </recommendedName>
    <alternativeName>
        <fullName evidence="6">(2E)-unsaturated fatty acyl-[ACP] glycyltransferase</fullName>
    </alternativeName>
</protein>
<proteinExistence type="inferred from homology"/>
<dbReference type="STRING" id="702114.A1355_18460"/>
<reference evidence="9" key="1">
    <citation type="submission" date="2016-03" db="EMBL/GenBank/DDBJ databases">
        <authorList>
            <person name="Heylen K."/>
            <person name="De Vos P."/>
            <person name="Vekeman B."/>
        </authorList>
    </citation>
    <scope>NUCLEOTIDE SEQUENCE [LARGE SCALE GENOMIC DNA]</scope>
    <source>
        <strain evidence="9">R-45383</strain>
    </source>
</reference>
<dbReference type="InterPro" id="IPR022598">
    <property type="entry name" value="FcoT_ThioEstase"/>
</dbReference>
<dbReference type="InterPro" id="IPR043064">
    <property type="entry name" value="FcoT_ThioEstase_Rv0098-like_sf"/>
</dbReference>
<dbReference type="AlphaFoldDB" id="A0A177PC28"/>
<evidence type="ECO:0000256" key="6">
    <source>
        <dbReference type="ARBA" id="ARBA00035448"/>
    </source>
</evidence>
<dbReference type="Pfam" id="PF10862">
    <property type="entry name" value="FcoT"/>
    <property type="match status" value="1"/>
</dbReference>
<evidence type="ECO:0000256" key="3">
    <source>
        <dbReference type="ARBA" id="ARBA00035117"/>
    </source>
</evidence>
<comment type="catalytic activity">
    <reaction evidence="7">
        <text>a (3R)-3-[(carboxymethyl)amino]fatty acid + holo-[ACP] + H(+) = a (2E)-enoyl-[ACP] + glycine + H2O</text>
        <dbReference type="Rhea" id="RHEA:74923"/>
        <dbReference type="Rhea" id="RHEA-COMP:9685"/>
        <dbReference type="Rhea" id="RHEA-COMP:9925"/>
        <dbReference type="ChEBI" id="CHEBI:15377"/>
        <dbReference type="ChEBI" id="CHEBI:15378"/>
        <dbReference type="ChEBI" id="CHEBI:57305"/>
        <dbReference type="ChEBI" id="CHEBI:64479"/>
        <dbReference type="ChEBI" id="CHEBI:78784"/>
        <dbReference type="ChEBI" id="CHEBI:193080"/>
        <dbReference type="EC" id="4.3.2.11"/>
    </reaction>
    <physiologicalReaction direction="right-to-left" evidence="7">
        <dbReference type="Rhea" id="RHEA:74925"/>
    </physiologicalReaction>
</comment>
<keyword evidence="2" id="KW-0456">Lyase</keyword>
<evidence type="ECO:0000313" key="9">
    <source>
        <dbReference type="Proteomes" id="UP000077628"/>
    </source>
</evidence>
<evidence type="ECO:0000256" key="4">
    <source>
        <dbReference type="ARBA" id="ARBA00035127"/>
    </source>
</evidence>
<dbReference type="OrthoDB" id="510402at2"/>
<evidence type="ECO:0000313" key="8">
    <source>
        <dbReference type="EMBL" id="OAI26989.1"/>
    </source>
</evidence>
<gene>
    <name evidence="8" type="ORF">A1355_18460</name>
</gene>
<dbReference type="EC" id="4.3.2.11" evidence="4"/>